<dbReference type="GeneID" id="9182167"/>
<evidence type="ECO:0000313" key="1">
    <source>
        <dbReference type="EMBL" id="CAZ85741.1"/>
    </source>
</evidence>
<dbReference type="AlphaFoldDB" id="D5GMJ8"/>
<dbReference type="RefSeq" id="XP_002841550.1">
    <property type="nucleotide sequence ID" value="XM_002841504.1"/>
</dbReference>
<proteinExistence type="predicted"/>
<evidence type="ECO:0000313" key="2">
    <source>
        <dbReference type="Proteomes" id="UP000006911"/>
    </source>
</evidence>
<keyword evidence="2" id="KW-1185">Reference proteome</keyword>
<organism evidence="1 2">
    <name type="scientific">Tuber melanosporum (strain Mel28)</name>
    <name type="common">Perigord black truffle</name>
    <dbReference type="NCBI Taxonomy" id="656061"/>
    <lineage>
        <taxon>Eukaryota</taxon>
        <taxon>Fungi</taxon>
        <taxon>Dikarya</taxon>
        <taxon>Ascomycota</taxon>
        <taxon>Pezizomycotina</taxon>
        <taxon>Pezizomycetes</taxon>
        <taxon>Pezizales</taxon>
        <taxon>Tuberaceae</taxon>
        <taxon>Tuber</taxon>
    </lineage>
</organism>
<name>D5GMJ8_TUBMM</name>
<dbReference type="EMBL" id="FN430356">
    <property type="protein sequence ID" value="CAZ85741.1"/>
    <property type="molecule type" value="Genomic_DNA"/>
</dbReference>
<dbReference type="InParanoid" id="D5GMJ8"/>
<dbReference type="Proteomes" id="UP000006911">
    <property type="component" value="Unassembled WGS sequence"/>
</dbReference>
<sequence>MFNKPNRLNGGGLITNSSRLINSYPAAYKDFFGTPSGAPCIYKSGPAWPERKGPEAYRYIREPRPVYGHPIAQDWLKIGTDIYQALDALSVKWTSIDPVAFADAGEKTAFCPLLMWIGVKHEMLAFEAAVTAADAVKDILRQAGFPNIEVAFRESEVTRSVGGPKLLSFNPLLDPIPEFRKAFTPTLGLSVAPLRTPHYEGTGALYFRLGRDDDRVALLTTAHIACPPPEFANTSMSHENTSQPREEIVALGSMGYQNATNTMIDAIGSLTCSISIWKRVIERLGDPVDGEKSAITWKRRQTQHDVEKATKMIGYLNELYHEVTKLRTNPDQRVIGCVLHAEPIVISNGSHRFTCDWAFVQLYKEKIDWATFPGNKVFIGGNLSLSDFGQFMFPHPEDQADYEYPDDGLLQAFGVVKDHEIRQPQHLDMYGQRILMVVKNGLATGTTIGCANGLDSFTRVYSHYDIMGTSVQTAILPYNQQLGPFSAPGDSGSIILDRSGRIVALLTAGAGSTNEMDITYGTPYWWLEERVKKAFPGCFLYEVAG</sequence>
<dbReference type="InterPro" id="IPR009003">
    <property type="entry name" value="Peptidase_S1_PA"/>
</dbReference>
<dbReference type="SUPFAM" id="SSF50494">
    <property type="entry name" value="Trypsin-like serine proteases"/>
    <property type="match status" value="1"/>
</dbReference>
<dbReference type="KEGG" id="tml:GSTUM_00010766001"/>
<protein>
    <submittedName>
        <fullName evidence="1">(Perigord truffle) hypothetical protein</fullName>
    </submittedName>
</protein>
<accession>D5GMJ8</accession>
<dbReference type="eggNOG" id="ENOG502QR0D">
    <property type="taxonomic scope" value="Eukaryota"/>
</dbReference>
<gene>
    <name evidence="1" type="ORF">GSTUM_00010766001</name>
</gene>
<dbReference type="HOGENOM" id="CLU_024804_0_1_1"/>
<reference evidence="1 2" key="1">
    <citation type="journal article" date="2010" name="Nature">
        <title>Perigord black truffle genome uncovers evolutionary origins and mechanisms of symbiosis.</title>
        <authorList>
            <person name="Martin F."/>
            <person name="Kohler A."/>
            <person name="Murat C."/>
            <person name="Balestrini R."/>
            <person name="Coutinho P.M."/>
            <person name="Jaillon O."/>
            <person name="Montanini B."/>
            <person name="Morin E."/>
            <person name="Noel B."/>
            <person name="Percudani R."/>
            <person name="Porcel B."/>
            <person name="Rubini A."/>
            <person name="Amicucci A."/>
            <person name="Amselem J."/>
            <person name="Anthouard V."/>
            <person name="Arcioni S."/>
            <person name="Artiguenave F."/>
            <person name="Aury J.M."/>
            <person name="Ballario P."/>
            <person name="Bolchi A."/>
            <person name="Brenna A."/>
            <person name="Brun A."/>
            <person name="Buee M."/>
            <person name="Cantarel B."/>
            <person name="Chevalier G."/>
            <person name="Couloux A."/>
            <person name="Da Silva C."/>
            <person name="Denoeud F."/>
            <person name="Duplessis S."/>
            <person name="Ghignone S."/>
            <person name="Hilselberger B."/>
            <person name="Iotti M."/>
            <person name="Marcais B."/>
            <person name="Mello A."/>
            <person name="Miranda M."/>
            <person name="Pacioni G."/>
            <person name="Quesneville H."/>
            <person name="Riccioni C."/>
            <person name="Ruotolo R."/>
            <person name="Splivallo R."/>
            <person name="Stocchi V."/>
            <person name="Tisserant E."/>
            <person name="Viscomi A.R."/>
            <person name="Zambonelli A."/>
            <person name="Zampieri E."/>
            <person name="Henrissat B."/>
            <person name="Lebrun M.H."/>
            <person name="Paolocci F."/>
            <person name="Bonfante P."/>
            <person name="Ottonello S."/>
            <person name="Wincker P."/>
        </authorList>
    </citation>
    <scope>NUCLEOTIDE SEQUENCE [LARGE SCALE GENOMIC DNA]</scope>
    <source>
        <strain evidence="1 2">Mel28</strain>
    </source>
</reference>
<dbReference type="OMA" id="YKSGPAW"/>